<accession>A0A821IEF4</accession>
<organism evidence="3 4">
    <name type="scientific">Rotaria socialis</name>
    <dbReference type="NCBI Taxonomy" id="392032"/>
    <lineage>
        <taxon>Eukaryota</taxon>
        <taxon>Metazoa</taxon>
        <taxon>Spiralia</taxon>
        <taxon>Gnathifera</taxon>
        <taxon>Rotifera</taxon>
        <taxon>Eurotatoria</taxon>
        <taxon>Bdelloidea</taxon>
        <taxon>Philodinida</taxon>
        <taxon>Philodinidae</taxon>
        <taxon>Rotaria</taxon>
    </lineage>
</organism>
<proteinExistence type="predicted"/>
<dbReference type="Gene3D" id="3.40.630.10">
    <property type="entry name" value="Zn peptidases"/>
    <property type="match status" value="1"/>
</dbReference>
<dbReference type="Proteomes" id="UP000663873">
    <property type="component" value="Unassembled WGS sequence"/>
</dbReference>
<comment type="caution">
    <text evidence="3">The sequence shown here is derived from an EMBL/GenBank/DDBJ whole genome shotgun (WGS) entry which is preliminary data.</text>
</comment>
<protein>
    <recommendedName>
        <fullName evidence="2">Peptidase M28 domain-containing protein</fullName>
    </recommendedName>
</protein>
<evidence type="ECO:0000259" key="2">
    <source>
        <dbReference type="Pfam" id="PF04389"/>
    </source>
</evidence>
<dbReference type="EMBL" id="CAJOBP010034531">
    <property type="protein sequence ID" value="CAF4698581.1"/>
    <property type="molecule type" value="Genomic_DNA"/>
</dbReference>
<reference evidence="3" key="1">
    <citation type="submission" date="2021-02" db="EMBL/GenBank/DDBJ databases">
        <authorList>
            <person name="Nowell W R."/>
        </authorList>
    </citation>
    <scope>NUCLEOTIDE SEQUENCE</scope>
</reference>
<evidence type="ECO:0000313" key="4">
    <source>
        <dbReference type="Proteomes" id="UP000663873"/>
    </source>
</evidence>
<keyword evidence="1" id="KW-1133">Transmembrane helix</keyword>
<sequence>QKTQENACRDIWLVHVTGEEYPAASLGISHFLQQLFIKKQSIYTAVIVDMIGHRVNRSDPIVQVNAGDTTKSLLMAELAISYVYPRIKNDLILQNLRPVLRRWSDPLAYLYNTDGVRFVEYGFNCLLFNEHINYHENFERDGYHDTFDTVDLIDFEYGQTVSQYAIATVAMLSHAECRSNSCWKEANLVLIAGLSLFLSILYAT</sequence>
<feature type="transmembrane region" description="Helical" evidence="1">
    <location>
        <begin position="186"/>
        <end position="203"/>
    </location>
</feature>
<keyword evidence="1" id="KW-0472">Membrane</keyword>
<feature type="domain" description="Peptidase M28" evidence="2">
    <location>
        <begin position="6"/>
        <end position="167"/>
    </location>
</feature>
<dbReference type="Pfam" id="PF04389">
    <property type="entry name" value="Peptidase_M28"/>
    <property type="match status" value="1"/>
</dbReference>
<dbReference type="InterPro" id="IPR007484">
    <property type="entry name" value="Peptidase_M28"/>
</dbReference>
<keyword evidence="4" id="KW-1185">Reference proteome</keyword>
<feature type="non-terminal residue" evidence="3">
    <location>
        <position position="1"/>
    </location>
</feature>
<dbReference type="SUPFAM" id="SSF53187">
    <property type="entry name" value="Zn-dependent exopeptidases"/>
    <property type="match status" value="1"/>
</dbReference>
<keyword evidence="1" id="KW-0812">Transmembrane</keyword>
<gene>
    <name evidence="3" type="ORF">UJA718_LOCUS36122</name>
</gene>
<evidence type="ECO:0000313" key="3">
    <source>
        <dbReference type="EMBL" id="CAF4698581.1"/>
    </source>
</evidence>
<evidence type="ECO:0000256" key="1">
    <source>
        <dbReference type="SAM" id="Phobius"/>
    </source>
</evidence>
<dbReference type="AlphaFoldDB" id="A0A821IEF4"/>
<name>A0A821IEF4_9BILA</name>